<reference evidence="14 15" key="1">
    <citation type="submission" date="2016-03" db="EMBL/GenBank/DDBJ databases">
        <title>Acetic acid bacteria sequencing.</title>
        <authorList>
            <person name="Brandt J."/>
            <person name="Jakob F."/>
            <person name="Vogel R.F."/>
        </authorList>
    </citation>
    <scope>NUCLEOTIDE SEQUENCE [LARGE SCALE GENOMIC DNA]</scope>
    <source>
        <strain evidence="14 15">TMW2.1084</strain>
    </source>
</reference>
<name>A0A1U9LGS7_9PROT</name>
<dbReference type="AlphaFoldDB" id="A0A1U9LGS7"/>
<sequence>MTAPVSSPPASPQPGFLRLRSVSLRFALVYGTLFVCSAALFFSFIWWGTAGLLEHQVEQAITLDSRSLFNIWEESGPTGLTMVIDDRLEQDVDDNALYLLINKDRKWVAGNLSEWPHQITSDQRWFNLPVQRAFAQDTAKVRAYALPEGYRLLIGRDISGRTLLRKMLTDTLLWACLMLILLAVGGGWLIRRLFRHVIQSISRTTQAITHGDMSRRMPVQGTDDELDEIAITINEMLDRISRLMEGVRQVSNAIAHDLRTPIARARAQLEDAALHAKSEAELRAAMEQAASNLDNVTAIFEALLRIAQIESGARRSAFVQFDLVPALQDVADLYQAVAEEHGLKCVRQLPDHLPFFGDRAMFQQAVANLLDNAIKFSPPNGTVTLSAEILTTGRRSDGSSDQQLSLSVTDEGVGMNDADMARASERFFRAEQARHTPGSGLGLSLVEAIVHLHDGQLQLASNTPGLLARITVPLPDEATASSERAGDPPPPF</sequence>
<dbReference type="PROSITE" id="PS50109">
    <property type="entry name" value="HIS_KIN"/>
    <property type="match status" value="1"/>
</dbReference>
<dbReference type="InterPro" id="IPR003660">
    <property type="entry name" value="HAMP_dom"/>
</dbReference>
<dbReference type="Pfam" id="PF00672">
    <property type="entry name" value="HAMP"/>
    <property type="match status" value="1"/>
</dbReference>
<dbReference type="CDD" id="cd00082">
    <property type="entry name" value="HisKA"/>
    <property type="match status" value="1"/>
</dbReference>
<evidence type="ECO:0000256" key="7">
    <source>
        <dbReference type="ARBA" id="ARBA00022777"/>
    </source>
</evidence>
<gene>
    <name evidence="14" type="ORF">A0U91_12160</name>
</gene>
<evidence type="ECO:0000256" key="4">
    <source>
        <dbReference type="ARBA" id="ARBA00022553"/>
    </source>
</evidence>
<dbReference type="PANTHER" id="PTHR45436">
    <property type="entry name" value="SENSOR HISTIDINE KINASE YKOH"/>
    <property type="match status" value="1"/>
</dbReference>
<keyword evidence="10 11" id="KW-0472">Membrane</keyword>
<dbReference type="EC" id="2.7.13.3" evidence="3"/>
<dbReference type="SMART" id="SM00388">
    <property type="entry name" value="HisKA"/>
    <property type="match status" value="1"/>
</dbReference>
<evidence type="ECO:0000256" key="11">
    <source>
        <dbReference type="SAM" id="Phobius"/>
    </source>
</evidence>
<feature type="domain" description="HAMP" evidence="13">
    <location>
        <begin position="192"/>
        <end position="245"/>
    </location>
</feature>
<dbReference type="InterPro" id="IPR036890">
    <property type="entry name" value="HATPase_C_sf"/>
</dbReference>
<evidence type="ECO:0000256" key="10">
    <source>
        <dbReference type="ARBA" id="ARBA00023136"/>
    </source>
</evidence>
<dbReference type="SUPFAM" id="SSF55874">
    <property type="entry name" value="ATPase domain of HSP90 chaperone/DNA topoisomerase II/histidine kinase"/>
    <property type="match status" value="1"/>
</dbReference>
<dbReference type="InterPro" id="IPR005467">
    <property type="entry name" value="His_kinase_dom"/>
</dbReference>
<dbReference type="KEGG" id="aper:A0U91_12160"/>
<comment type="subcellular location">
    <subcellularLocation>
        <location evidence="2">Membrane</location>
    </subcellularLocation>
</comment>
<dbReference type="PRINTS" id="PR00344">
    <property type="entry name" value="BCTRLSENSOR"/>
</dbReference>
<dbReference type="SMART" id="SM00387">
    <property type="entry name" value="HATPase_c"/>
    <property type="match status" value="1"/>
</dbReference>
<dbReference type="Gene3D" id="3.30.565.10">
    <property type="entry name" value="Histidine kinase-like ATPase, C-terminal domain"/>
    <property type="match status" value="1"/>
</dbReference>
<evidence type="ECO:0000256" key="1">
    <source>
        <dbReference type="ARBA" id="ARBA00000085"/>
    </source>
</evidence>
<dbReference type="SMART" id="SM00304">
    <property type="entry name" value="HAMP"/>
    <property type="match status" value="1"/>
</dbReference>
<evidence type="ECO:0000256" key="5">
    <source>
        <dbReference type="ARBA" id="ARBA00022679"/>
    </source>
</evidence>
<evidence type="ECO:0000256" key="3">
    <source>
        <dbReference type="ARBA" id="ARBA00012438"/>
    </source>
</evidence>
<evidence type="ECO:0000313" key="14">
    <source>
        <dbReference type="EMBL" id="AQT05480.1"/>
    </source>
</evidence>
<dbReference type="Gene3D" id="6.10.340.10">
    <property type="match status" value="1"/>
</dbReference>
<dbReference type="Pfam" id="PF02518">
    <property type="entry name" value="HATPase_c"/>
    <property type="match status" value="1"/>
</dbReference>
<organism evidence="14 15">
    <name type="scientific">Acetobacter persici</name>
    <dbReference type="NCBI Taxonomy" id="1076596"/>
    <lineage>
        <taxon>Bacteria</taxon>
        <taxon>Pseudomonadati</taxon>
        <taxon>Pseudomonadota</taxon>
        <taxon>Alphaproteobacteria</taxon>
        <taxon>Acetobacterales</taxon>
        <taxon>Acetobacteraceae</taxon>
        <taxon>Acetobacter</taxon>
    </lineage>
</organism>
<dbReference type="PROSITE" id="PS50885">
    <property type="entry name" value="HAMP"/>
    <property type="match status" value="1"/>
</dbReference>
<evidence type="ECO:0000256" key="6">
    <source>
        <dbReference type="ARBA" id="ARBA00022692"/>
    </source>
</evidence>
<dbReference type="SUPFAM" id="SSF47384">
    <property type="entry name" value="Homodimeric domain of signal transducing histidine kinase"/>
    <property type="match status" value="1"/>
</dbReference>
<dbReference type="STRING" id="1076596.A0U91_12160"/>
<dbReference type="InterPro" id="IPR004358">
    <property type="entry name" value="Sig_transdc_His_kin-like_C"/>
</dbReference>
<proteinExistence type="predicted"/>
<keyword evidence="4" id="KW-0597">Phosphoprotein</keyword>
<dbReference type="Proteomes" id="UP000189055">
    <property type="component" value="Chromosome"/>
</dbReference>
<feature type="transmembrane region" description="Helical" evidence="11">
    <location>
        <begin position="171"/>
        <end position="190"/>
    </location>
</feature>
<evidence type="ECO:0000259" key="13">
    <source>
        <dbReference type="PROSITE" id="PS50885"/>
    </source>
</evidence>
<dbReference type="EMBL" id="CP014687">
    <property type="protein sequence ID" value="AQT05480.1"/>
    <property type="molecule type" value="Genomic_DNA"/>
</dbReference>
<feature type="domain" description="Histidine kinase" evidence="12">
    <location>
        <begin position="253"/>
        <end position="476"/>
    </location>
</feature>
<keyword evidence="9" id="KW-0902">Two-component regulatory system</keyword>
<dbReference type="SUPFAM" id="SSF158472">
    <property type="entry name" value="HAMP domain-like"/>
    <property type="match status" value="1"/>
</dbReference>
<keyword evidence="8 11" id="KW-1133">Transmembrane helix</keyword>
<dbReference type="InterPro" id="IPR036097">
    <property type="entry name" value="HisK_dim/P_sf"/>
</dbReference>
<dbReference type="PANTHER" id="PTHR45436:SF8">
    <property type="entry name" value="HISTIDINE KINASE"/>
    <property type="match status" value="1"/>
</dbReference>
<evidence type="ECO:0000256" key="2">
    <source>
        <dbReference type="ARBA" id="ARBA00004370"/>
    </source>
</evidence>
<dbReference type="CDD" id="cd06225">
    <property type="entry name" value="HAMP"/>
    <property type="match status" value="1"/>
</dbReference>
<keyword evidence="6 11" id="KW-0812">Transmembrane</keyword>
<dbReference type="RefSeq" id="WP_077931255.1">
    <property type="nucleotide sequence ID" value="NZ_CP014687.1"/>
</dbReference>
<evidence type="ECO:0000256" key="8">
    <source>
        <dbReference type="ARBA" id="ARBA00022989"/>
    </source>
</evidence>
<keyword evidence="5" id="KW-0808">Transferase</keyword>
<dbReference type="GO" id="GO:0005886">
    <property type="term" value="C:plasma membrane"/>
    <property type="evidence" value="ECO:0007669"/>
    <property type="project" value="TreeGrafter"/>
</dbReference>
<evidence type="ECO:0000313" key="15">
    <source>
        <dbReference type="Proteomes" id="UP000189055"/>
    </source>
</evidence>
<protein>
    <recommendedName>
        <fullName evidence="3">histidine kinase</fullName>
        <ecNumber evidence="3">2.7.13.3</ecNumber>
    </recommendedName>
</protein>
<dbReference type="Gene3D" id="1.10.287.130">
    <property type="match status" value="1"/>
</dbReference>
<dbReference type="InterPro" id="IPR003661">
    <property type="entry name" value="HisK_dim/P_dom"/>
</dbReference>
<evidence type="ECO:0000256" key="9">
    <source>
        <dbReference type="ARBA" id="ARBA00023012"/>
    </source>
</evidence>
<dbReference type="GO" id="GO:0000155">
    <property type="term" value="F:phosphorelay sensor kinase activity"/>
    <property type="evidence" value="ECO:0007669"/>
    <property type="project" value="InterPro"/>
</dbReference>
<evidence type="ECO:0000259" key="12">
    <source>
        <dbReference type="PROSITE" id="PS50109"/>
    </source>
</evidence>
<feature type="transmembrane region" description="Helical" evidence="11">
    <location>
        <begin position="27"/>
        <end position="47"/>
    </location>
</feature>
<comment type="catalytic activity">
    <reaction evidence="1">
        <text>ATP + protein L-histidine = ADP + protein N-phospho-L-histidine.</text>
        <dbReference type="EC" id="2.7.13.3"/>
    </reaction>
</comment>
<keyword evidence="7 14" id="KW-0418">Kinase</keyword>
<dbReference type="InterPro" id="IPR050428">
    <property type="entry name" value="TCS_sensor_his_kinase"/>
</dbReference>
<dbReference type="InterPro" id="IPR003594">
    <property type="entry name" value="HATPase_dom"/>
</dbReference>
<dbReference type="CDD" id="cd00075">
    <property type="entry name" value="HATPase"/>
    <property type="match status" value="1"/>
</dbReference>
<accession>A0A1U9LGS7</accession>